<organism evidence="1">
    <name type="scientific">Oryza punctata</name>
    <name type="common">Red rice</name>
    <dbReference type="NCBI Taxonomy" id="4537"/>
    <lineage>
        <taxon>Eukaryota</taxon>
        <taxon>Viridiplantae</taxon>
        <taxon>Streptophyta</taxon>
        <taxon>Embryophyta</taxon>
        <taxon>Tracheophyta</taxon>
        <taxon>Spermatophyta</taxon>
        <taxon>Magnoliopsida</taxon>
        <taxon>Liliopsida</taxon>
        <taxon>Poales</taxon>
        <taxon>Poaceae</taxon>
        <taxon>BOP clade</taxon>
        <taxon>Oryzoideae</taxon>
        <taxon>Oryzeae</taxon>
        <taxon>Oryzinae</taxon>
        <taxon>Oryza</taxon>
    </lineage>
</organism>
<name>A0A0E0LII6_ORYPU</name>
<sequence>MAQQSHYQAINSVQMIVQQLHIQQFGGVYFDQTQAQAQAVLALNLLSICGSEDEEFIIQMHHGGIQIHLPDVAATKLDLPITIATVESTSPPL</sequence>
<reference evidence="1" key="1">
    <citation type="submission" date="2015-04" db="UniProtKB">
        <authorList>
            <consortium name="EnsemblPlants"/>
        </authorList>
    </citation>
    <scope>IDENTIFICATION</scope>
</reference>
<protein>
    <submittedName>
        <fullName evidence="1">Uncharacterized protein</fullName>
    </submittedName>
</protein>
<dbReference type="EnsemblPlants" id="OPUNC07G07010.1">
    <property type="protein sequence ID" value="OPUNC07G07010.1"/>
    <property type="gene ID" value="OPUNC07G07010"/>
</dbReference>
<dbReference type="Gramene" id="OPUNC07G07010.1">
    <property type="protein sequence ID" value="OPUNC07G07010.1"/>
    <property type="gene ID" value="OPUNC07G07010"/>
</dbReference>
<proteinExistence type="predicted"/>
<keyword evidence="2" id="KW-1185">Reference proteome</keyword>
<accession>A0A0E0LII6</accession>
<evidence type="ECO:0000313" key="1">
    <source>
        <dbReference type="EnsemblPlants" id="OPUNC07G07010.1"/>
    </source>
</evidence>
<reference evidence="1" key="2">
    <citation type="submission" date="2018-05" db="EMBL/GenBank/DDBJ databases">
        <title>OpunRS2 (Oryza punctata Reference Sequence Version 2).</title>
        <authorList>
            <person name="Zhang J."/>
            <person name="Kudrna D."/>
            <person name="Lee S."/>
            <person name="Talag J."/>
            <person name="Welchert J."/>
            <person name="Wing R.A."/>
        </authorList>
    </citation>
    <scope>NUCLEOTIDE SEQUENCE [LARGE SCALE GENOMIC DNA]</scope>
</reference>
<evidence type="ECO:0000313" key="2">
    <source>
        <dbReference type="Proteomes" id="UP000026962"/>
    </source>
</evidence>
<dbReference type="HOGENOM" id="CLU_2403469_0_0_1"/>
<dbReference type="Proteomes" id="UP000026962">
    <property type="component" value="Chromosome 7"/>
</dbReference>
<dbReference type="AlphaFoldDB" id="A0A0E0LII6"/>